<dbReference type="EMBL" id="CP051677">
    <property type="protein sequence ID" value="QJD77668.1"/>
    <property type="molecule type" value="Genomic_DNA"/>
</dbReference>
<proteinExistence type="predicted"/>
<organism evidence="1 2">
    <name type="scientific">Spirosoma rhododendri</name>
    <dbReference type="NCBI Taxonomy" id="2728024"/>
    <lineage>
        <taxon>Bacteria</taxon>
        <taxon>Pseudomonadati</taxon>
        <taxon>Bacteroidota</taxon>
        <taxon>Cytophagia</taxon>
        <taxon>Cytophagales</taxon>
        <taxon>Cytophagaceae</taxon>
        <taxon>Spirosoma</taxon>
    </lineage>
</organism>
<evidence type="ECO:0008006" key="3">
    <source>
        <dbReference type="Google" id="ProtNLM"/>
    </source>
</evidence>
<dbReference type="Proteomes" id="UP000501128">
    <property type="component" value="Chromosome"/>
</dbReference>
<evidence type="ECO:0000313" key="1">
    <source>
        <dbReference type="EMBL" id="QJD77668.1"/>
    </source>
</evidence>
<keyword evidence="2" id="KW-1185">Reference proteome</keyword>
<dbReference type="RefSeq" id="WP_169549612.1">
    <property type="nucleotide sequence ID" value="NZ_CP051677.1"/>
</dbReference>
<dbReference type="Gene3D" id="3.40.1350.120">
    <property type="match status" value="1"/>
</dbReference>
<protein>
    <recommendedName>
        <fullName evidence="3">tRNA nuclease CdiA C-terminal domain-containing protein</fullName>
    </recommendedName>
</protein>
<name>A0A7L5DMJ6_9BACT</name>
<reference evidence="1 2" key="1">
    <citation type="submission" date="2020-04" db="EMBL/GenBank/DDBJ databases">
        <title>Genome sequencing of novel species.</title>
        <authorList>
            <person name="Heo J."/>
            <person name="Kim S.-J."/>
            <person name="Kim J.-S."/>
            <person name="Hong S.-B."/>
            <person name="Kwon S.-W."/>
        </authorList>
    </citation>
    <scope>NUCLEOTIDE SEQUENCE [LARGE SCALE GENOMIC DNA]</scope>
    <source>
        <strain evidence="1 2">CJU-R4</strain>
    </source>
</reference>
<sequence>MSDTRNYRLVYPDPRTNEVEPSGGYVEVHLSHDSHETELNIETAIVLAKLGFQVRLLAIDDSQGMKNPDAYLLREQIIIEFKHNQRATASAIDNEIRDARRQADYVLLDIRSNIRKSDLCSGVINRMKAAPNVRELWIIWRGELIRLKRKEIFNGTISRKIQ</sequence>
<evidence type="ECO:0000313" key="2">
    <source>
        <dbReference type="Proteomes" id="UP000501128"/>
    </source>
</evidence>
<dbReference type="AlphaFoldDB" id="A0A7L5DMJ6"/>
<accession>A0A7L5DMJ6</accession>
<dbReference type="KEGG" id="srho:HH216_03985"/>
<gene>
    <name evidence="1" type="ORF">HH216_03985</name>
</gene>